<dbReference type="GO" id="GO:0005506">
    <property type="term" value="F:iron ion binding"/>
    <property type="evidence" value="ECO:0007669"/>
    <property type="project" value="InterPro"/>
</dbReference>
<dbReference type="FunFam" id="1.10.630.10:FF:000018">
    <property type="entry name" value="Cytochrome P450 monooxygenase"/>
    <property type="match status" value="1"/>
</dbReference>
<keyword evidence="5 7" id="KW-0408">Iron</keyword>
<dbReference type="Gene3D" id="1.10.630.10">
    <property type="entry name" value="Cytochrome P450"/>
    <property type="match status" value="1"/>
</dbReference>
<evidence type="ECO:0000313" key="9">
    <source>
        <dbReference type="EMBL" id="MBB5896784.1"/>
    </source>
</evidence>
<evidence type="ECO:0000256" key="1">
    <source>
        <dbReference type="ARBA" id="ARBA00010617"/>
    </source>
</evidence>
<accession>A0A7W9NLH7</accession>
<dbReference type="InterPro" id="IPR017972">
    <property type="entry name" value="Cyt_P450_CS"/>
</dbReference>
<reference evidence="9 10" key="1">
    <citation type="submission" date="2020-08" db="EMBL/GenBank/DDBJ databases">
        <title>Sequencing the genomes of 1000 actinobacteria strains.</title>
        <authorList>
            <person name="Klenk H.-P."/>
        </authorList>
    </citation>
    <scope>NUCLEOTIDE SEQUENCE [LARGE SCALE GENOMIC DNA]</scope>
    <source>
        <strain evidence="9 10">DSM 43851</strain>
    </source>
</reference>
<name>A0A7W9NLH7_9PSEU</name>
<comment type="similarity">
    <text evidence="1 7">Belongs to the cytochrome P450 family.</text>
</comment>
<evidence type="ECO:0000256" key="3">
    <source>
        <dbReference type="ARBA" id="ARBA00022723"/>
    </source>
</evidence>
<dbReference type="RefSeq" id="WP_184869292.1">
    <property type="nucleotide sequence ID" value="NZ_BAAAWY010000004.1"/>
</dbReference>
<feature type="region of interest" description="Disordered" evidence="8">
    <location>
        <begin position="1"/>
        <end position="25"/>
    </location>
</feature>
<dbReference type="Pfam" id="PF00067">
    <property type="entry name" value="p450"/>
    <property type="match status" value="2"/>
</dbReference>
<sequence>MTDISVPATETGTRPGRLPVTRSCPYDPPEELLARHAVAPVSPLAFPDGRDGWLVTGFDEGRAALADPAIGVSGAHAASPVGPDRPYREPPPAPPGMFILMDPPEHTRYRRLLTGYFTTRRVRALKPRITEIIAERLDAMAAQGAAGDPVDLVRAFALPIPSLVICELLGVPYADLEEFQSKSESLLSLDGEENGAVEQARDDICGYIYQLVLAKRRAPADDLISALVAAAPDDAPLSDTELVSIATLLLIAGHETTASMLSLGALTLLRHPEQRSRLTTDTAAVVEELLRHLTVFHLGLSRVVNRDTTIGGQAVRAGDPVLVSLAAADRDAARFPDPAAFRTDREPTANLAFGHGAHACIGANLARAEIGLALTALFDQFPRLRLAVPESDLVFREQSVVYGVAELPVTW</sequence>
<keyword evidence="4 7" id="KW-0560">Oxidoreductase</keyword>
<dbReference type="PRINTS" id="PR00385">
    <property type="entry name" value="P450"/>
</dbReference>
<evidence type="ECO:0000256" key="2">
    <source>
        <dbReference type="ARBA" id="ARBA00022617"/>
    </source>
</evidence>
<keyword evidence="10" id="KW-1185">Reference proteome</keyword>
<dbReference type="InterPro" id="IPR036396">
    <property type="entry name" value="Cyt_P450_sf"/>
</dbReference>
<dbReference type="InterPro" id="IPR001128">
    <property type="entry name" value="Cyt_P450"/>
</dbReference>
<comment type="caution">
    <text evidence="9">The sequence shown here is derived from an EMBL/GenBank/DDBJ whole genome shotgun (WGS) entry which is preliminary data.</text>
</comment>
<dbReference type="PROSITE" id="PS00086">
    <property type="entry name" value="CYTOCHROME_P450"/>
    <property type="match status" value="1"/>
</dbReference>
<dbReference type="InterPro" id="IPR002397">
    <property type="entry name" value="Cyt_P450_B"/>
</dbReference>
<evidence type="ECO:0000256" key="6">
    <source>
        <dbReference type="ARBA" id="ARBA00023033"/>
    </source>
</evidence>
<protein>
    <submittedName>
        <fullName evidence="9">Cytochrome P450</fullName>
    </submittedName>
</protein>
<proteinExistence type="inferred from homology"/>
<dbReference type="AlphaFoldDB" id="A0A7W9NLH7"/>
<keyword evidence="6 7" id="KW-0503">Monooxygenase</keyword>
<evidence type="ECO:0000256" key="5">
    <source>
        <dbReference type="ARBA" id="ARBA00023004"/>
    </source>
</evidence>
<gene>
    <name evidence="9" type="ORF">BJ998_008043</name>
</gene>
<dbReference type="PRINTS" id="PR00359">
    <property type="entry name" value="BP450"/>
</dbReference>
<keyword evidence="2 7" id="KW-0349">Heme</keyword>
<dbReference type="CDD" id="cd11030">
    <property type="entry name" value="CYP105-like"/>
    <property type="match status" value="1"/>
</dbReference>
<keyword evidence="3 7" id="KW-0479">Metal-binding</keyword>
<dbReference type="PANTHER" id="PTHR46696:SF6">
    <property type="entry name" value="P450, PUTATIVE (EUROFUNG)-RELATED"/>
    <property type="match status" value="1"/>
</dbReference>
<evidence type="ECO:0000256" key="4">
    <source>
        <dbReference type="ARBA" id="ARBA00023002"/>
    </source>
</evidence>
<evidence type="ECO:0000313" key="10">
    <source>
        <dbReference type="Proteomes" id="UP000585638"/>
    </source>
</evidence>
<dbReference type="GO" id="GO:0004497">
    <property type="term" value="F:monooxygenase activity"/>
    <property type="evidence" value="ECO:0007669"/>
    <property type="project" value="UniProtKB-KW"/>
</dbReference>
<evidence type="ECO:0000256" key="8">
    <source>
        <dbReference type="SAM" id="MobiDB-lite"/>
    </source>
</evidence>
<dbReference type="Proteomes" id="UP000585638">
    <property type="component" value="Unassembled WGS sequence"/>
</dbReference>
<evidence type="ECO:0000256" key="7">
    <source>
        <dbReference type="RuleBase" id="RU000461"/>
    </source>
</evidence>
<dbReference type="PANTHER" id="PTHR46696">
    <property type="entry name" value="P450, PUTATIVE (EUROFUNG)-RELATED"/>
    <property type="match status" value="1"/>
</dbReference>
<organism evidence="9 10">
    <name type="scientific">Kutzneria kofuensis</name>
    <dbReference type="NCBI Taxonomy" id="103725"/>
    <lineage>
        <taxon>Bacteria</taxon>
        <taxon>Bacillati</taxon>
        <taxon>Actinomycetota</taxon>
        <taxon>Actinomycetes</taxon>
        <taxon>Pseudonocardiales</taxon>
        <taxon>Pseudonocardiaceae</taxon>
        <taxon>Kutzneria</taxon>
    </lineage>
</organism>
<dbReference type="GO" id="GO:0016705">
    <property type="term" value="F:oxidoreductase activity, acting on paired donors, with incorporation or reduction of molecular oxygen"/>
    <property type="evidence" value="ECO:0007669"/>
    <property type="project" value="InterPro"/>
</dbReference>
<dbReference type="EMBL" id="JACHIR010000002">
    <property type="protein sequence ID" value="MBB5896784.1"/>
    <property type="molecule type" value="Genomic_DNA"/>
</dbReference>
<dbReference type="GO" id="GO:0020037">
    <property type="term" value="F:heme binding"/>
    <property type="evidence" value="ECO:0007669"/>
    <property type="project" value="InterPro"/>
</dbReference>
<dbReference type="SUPFAM" id="SSF48264">
    <property type="entry name" value="Cytochrome P450"/>
    <property type="match status" value="1"/>
</dbReference>